<feature type="compositionally biased region" description="Polar residues" evidence="1">
    <location>
        <begin position="65"/>
        <end position="74"/>
    </location>
</feature>
<accession>A0A0D0CFF1</accession>
<feature type="compositionally biased region" description="Polar residues" evidence="1">
    <location>
        <begin position="88"/>
        <end position="98"/>
    </location>
</feature>
<gene>
    <name evidence="2" type="ORF">GYMLUDRAFT_247604</name>
</gene>
<dbReference type="SUPFAM" id="SSF55658">
    <property type="entry name" value="L9 N-domain-like"/>
    <property type="match status" value="1"/>
</dbReference>
<sequence length="206" mass="22209">MPTHFHAKIDWGDAETEIEVTHRCSENIVTTTTVTTHSDRLPCSPGTPPSSVTSSSRRSTSSVSNASGPPSQLSGRHRRSHSPEVSLPASSQRSQGSHPASPCPDIAIQRSGIPSPDEIIQPARVGTNKFYVVLCGTHVGIFGDWYGQVQPYTHWISGSHQVSYTNFDDALAAYTAAYLGQGPRLQVLQGPENLAIDLSGMFIGRR</sequence>
<reference evidence="2 3" key="1">
    <citation type="submission" date="2014-04" db="EMBL/GenBank/DDBJ databases">
        <title>Evolutionary Origins and Diversification of the Mycorrhizal Mutualists.</title>
        <authorList>
            <consortium name="DOE Joint Genome Institute"/>
            <consortium name="Mycorrhizal Genomics Consortium"/>
            <person name="Kohler A."/>
            <person name="Kuo A."/>
            <person name="Nagy L.G."/>
            <person name="Floudas D."/>
            <person name="Copeland A."/>
            <person name="Barry K.W."/>
            <person name="Cichocki N."/>
            <person name="Veneault-Fourrey C."/>
            <person name="LaButti K."/>
            <person name="Lindquist E.A."/>
            <person name="Lipzen A."/>
            <person name="Lundell T."/>
            <person name="Morin E."/>
            <person name="Murat C."/>
            <person name="Riley R."/>
            <person name="Ohm R."/>
            <person name="Sun H."/>
            <person name="Tunlid A."/>
            <person name="Henrissat B."/>
            <person name="Grigoriev I.V."/>
            <person name="Hibbett D.S."/>
            <person name="Martin F."/>
        </authorList>
    </citation>
    <scope>NUCLEOTIDE SEQUENCE [LARGE SCALE GENOMIC DNA]</scope>
    <source>
        <strain evidence="2 3">FD-317 M1</strain>
    </source>
</reference>
<dbReference type="InterPro" id="IPR009027">
    <property type="entry name" value="Ribosomal_bL9/RNase_H1_N"/>
</dbReference>
<feature type="region of interest" description="Disordered" evidence="1">
    <location>
        <begin position="33"/>
        <end position="113"/>
    </location>
</feature>
<dbReference type="Proteomes" id="UP000053593">
    <property type="component" value="Unassembled WGS sequence"/>
</dbReference>
<proteinExistence type="predicted"/>
<dbReference type="OrthoDB" id="10673816at2759"/>
<protein>
    <submittedName>
        <fullName evidence="2">Uncharacterized protein</fullName>
    </submittedName>
</protein>
<dbReference type="EMBL" id="KN834795">
    <property type="protein sequence ID" value="KIK56827.1"/>
    <property type="molecule type" value="Genomic_DNA"/>
</dbReference>
<evidence type="ECO:0000256" key="1">
    <source>
        <dbReference type="SAM" id="MobiDB-lite"/>
    </source>
</evidence>
<feature type="compositionally biased region" description="Low complexity" evidence="1">
    <location>
        <begin position="50"/>
        <end position="64"/>
    </location>
</feature>
<evidence type="ECO:0000313" key="2">
    <source>
        <dbReference type="EMBL" id="KIK56827.1"/>
    </source>
</evidence>
<evidence type="ECO:0000313" key="3">
    <source>
        <dbReference type="Proteomes" id="UP000053593"/>
    </source>
</evidence>
<organism evidence="2 3">
    <name type="scientific">Collybiopsis luxurians FD-317 M1</name>
    <dbReference type="NCBI Taxonomy" id="944289"/>
    <lineage>
        <taxon>Eukaryota</taxon>
        <taxon>Fungi</taxon>
        <taxon>Dikarya</taxon>
        <taxon>Basidiomycota</taxon>
        <taxon>Agaricomycotina</taxon>
        <taxon>Agaricomycetes</taxon>
        <taxon>Agaricomycetidae</taxon>
        <taxon>Agaricales</taxon>
        <taxon>Marasmiineae</taxon>
        <taxon>Omphalotaceae</taxon>
        <taxon>Collybiopsis</taxon>
        <taxon>Collybiopsis luxurians</taxon>
    </lineage>
</organism>
<name>A0A0D0CFF1_9AGAR</name>
<keyword evidence="3" id="KW-1185">Reference proteome</keyword>
<dbReference type="AlphaFoldDB" id="A0A0D0CFF1"/>
<dbReference type="HOGENOM" id="CLU_1332056_0_0_1"/>